<dbReference type="InterPro" id="IPR006524">
    <property type="entry name" value="ArpU-like"/>
</dbReference>
<dbReference type="RefSeq" id="WP_094783851.1">
    <property type="nucleotide sequence ID" value="NZ_BEDT01000001.1"/>
</dbReference>
<gene>
    <name evidence="2" type="ORF">RsY01_361</name>
</gene>
<dbReference type="AlphaFoldDB" id="A0A224XAU6"/>
<feature type="region of interest" description="Disordered" evidence="1">
    <location>
        <begin position="45"/>
        <end position="66"/>
    </location>
</feature>
<dbReference type="Proteomes" id="UP000218689">
    <property type="component" value="Unassembled WGS sequence"/>
</dbReference>
<sequence>MSKLEEFERLRWSDDERKQIIEKAKEVLSDYIVLDRRAKSMLAIKPPGVKSPTMSSEPKSQKLGNASEDRVIHYLTAKEQAEQYREQVDEIYNSVRKCSIVSAVILTMRYLEQHSDEEIWTAVHYEKAWYYETGLPNAVSEFAEIWHNGEIPRAVQNGLLAD</sequence>
<dbReference type="EMBL" id="BEDT01000001">
    <property type="protein sequence ID" value="GAX46781.1"/>
    <property type="molecule type" value="Genomic_DNA"/>
</dbReference>
<name>A0A224XAU6_9LACT</name>
<keyword evidence="3" id="KW-1185">Reference proteome</keyword>
<dbReference type="NCBIfam" id="TIGR01637">
    <property type="entry name" value="phage_arpU"/>
    <property type="match status" value="1"/>
</dbReference>
<accession>A0A224XAU6</accession>
<reference evidence="3" key="1">
    <citation type="submission" date="2017-08" db="EMBL/GenBank/DDBJ databases">
        <title>Draft genome sequence of Lactococcus sp. strain Rs-Y01, isolated from the gut of the lower termite Reticulitermes speratus.</title>
        <authorList>
            <person name="Ohkuma M."/>
            <person name="Yuki M."/>
        </authorList>
    </citation>
    <scope>NUCLEOTIDE SEQUENCE [LARGE SCALE GENOMIC DNA]</scope>
    <source>
        <strain evidence="3">Rs-Y01</strain>
    </source>
</reference>
<dbReference type="OrthoDB" id="2655247at2"/>
<evidence type="ECO:0008006" key="4">
    <source>
        <dbReference type="Google" id="ProtNLM"/>
    </source>
</evidence>
<evidence type="ECO:0000313" key="3">
    <source>
        <dbReference type="Proteomes" id="UP000218689"/>
    </source>
</evidence>
<feature type="compositionally biased region" description="Polar residues" evidence="1">
    <location>
        <begin position="52"/>
        <end position="64"/>
    </location>
</feature>
<proteinExistence type="predicted"/>
<evidence type="ECO:0000256" key="1">
    <source>
        <dbReference type="SAM" id="MobiDB-lite"/>
    </source>
</evidence>
<protein>
    <recommendedName>
        <fullName evidence="4">Phage protein</fullName>
    </recommendedName>
</protein>
<evidence type="ECO:0000313" key="2">
    <source>
        <dbReference type="EMBL" id="GAX46781.1"/>
    </source>
</evidence>
<comment type="caution">
    <text evidence="2">The sequence shown here is derived from an EMBL/GenBank/DDBJ whole genome shotgun (WGS) entry which is preliminary data.</text>
</comment>
<organism evidence="2 3">
    <name type="scientific">Pseudolactococcus reticulitermitis</name>
    <dbReference type="NCBI Taxonomy" id="2025039"/>
    <lineage>
        <taxon>Bacteria</taxon>
        <taxon>Bacillati</taxon>
        <taxon>Bacillota</taxon>
        <taxon>Bacilli</taxon>
        <taxon>Lactobacillales</taxon>
        <taxon>Streptococcaceae</taxon>
        <taxon>Pseudolactococcus</taxon>
    </lineage>
</organism>